<dbReference type="Gene3D" id="1.20.1250.20">
    <property type="entry name" value="MFS general substrate transporter like domains"/>
    <property type="match status" value="1"/>
</dbReference>
<dbReference type="SUPFAM" id="SSF103473">
    <property type="entry name" value="MFS general substrate transporter"/>
    <property type="match status" value="1"/>
</dbReference>
<dbReference type="EMBL" id="SHBM01000058">
    <property type="protein sequence ID" value="RZO16100.1"/>
    <property type="molecule type" value="Genomic_DNA"/>
</dbReference>
<dbReference type="GO" id="GO:0008643">
    <property type="term" value="P:carbohydrate transport"/>
    <property type="evidence" value="ECO:0007669"/>
    <property type="project" value="InterPro"/>
</dbReference>
<comment type="similarity">
    <text evidence="1">Belongs to the sodium:galactoside symporter (TC 2.A.2) family.</text>
</comment>
<protein>
    <submittedName>
        <fullName evidence="3">MFS transporter</fullName>
    </submittedName>
</protein>
<dbReference type="Pfam" id="PF13347">
    <property type="entry name" value="MFS_2"/>
    <property type="match status" value="1"/>
</dbReference>
<dbReference type="PANTHER" id="PTHR11328">
    <property type="entry name" value="MAJOR FACILITATOR SUPERFAMILY DOMAIN-CONTAINING PROTEIN"/>
    <property type="match status" value="1"/>
</dbReference>
<dbReference type="PANTHER" id="PTHR11328:SF24">
    <property type="entry name" value="MAJOR FACILITATOR SUPERFAMILY (MFS) PROFILE DOMAIN-CONTAINING PROTEIN"/>
    <property type="match status" value="1"/>
</dbReference>
<evidence type="ECO:0000313" key="3">
    <source>
        <dbReference type="EMBL" id="RZO16100.1"/>
    </source>
</evidence>
<evidence type="ECO:0000313" key="4">
    <source>
        <dbReference type="Proteomes" id="UP000318359"/>
    </source>
</evidence>
<accession>A0A520M4E2</accession>
<comment type="caution">
    <text evidence="3">The sequence shown here is derived from an EMBL/GenBank/DDBJ whole genome shotgun (WGS) entry which is preliminary data.</text>
</comment>
<name>A0A520M4E2_9GAMM</name>
<gene>
    <name evidence="3" type="ORF">EVB00_03410</name>
</gene>
<dbReference type="AlphaFoldDB" id="A0A520M4E2"/>
<keyword evidence="2" id="KW-1133">Transmembrane helix</keyword>
<dbReference type="Proteomes" id="UP000318359">
    <property type="component" value="Unassembled WGS sequence"/>
</dbReference>
<sequence length="186" mass="21047">MITTALKRNYAIGNAANGVKTDMFTFFLLFFYTNIAGLEPALAGFAILIALCVDAVTDPLMGTITDRTNSRWGRRHPYMFFSFIPISIGYVLLFLPNPSWDVSQSALFAWMVSFTIMTRVGMTFFDIPHRGLGAELSKDYEERVSIMSWRELVGWLSGLTNAFLGYFVFLRPTAEYEKGMLNADAW</sequence>
<feature type="transmembrane region" description="Helical" evidence="2">
    <location>
        <begin position="148"/>
        <end position="169"/>
    </location>
</feature>
<keyword evidence="2" id="KW-0472">Membrane</keyword>
<dbReference type="GO" id="GO:0015293">
    <property type="term" value="F:symporter activity"/>
    <property type="evidence" value="ECO:0007669"/>
    <property type="project" value="InterPro"/>
</dbReference>
<feature type="transmembrane region" description="Helical" evidence="2">
    <location>
        <begin position="29"/>
        <end position="56"/>
    </location>
</feature>
<organism evidence="3 4">
    <name type="scientific">SAR86 cluster bacterium</name>
    <dbReference type="NCBI Taxonomy" id="2030880"/>
    <lineage>
        <taxon>Bacteria</taxon>
        <taxon>Pseudomonadati</taxon>
        <taxon>Pseudomonadota</taxon>
        <taxon>Gammaproteobacteria</taxon>
        <taxon>SAR86 cluster</taxon>
    </lineage>
</organism>
<feature type="non-terminal residue" evidence="3">
    <location>
        <position position="186"/>
    </location>
</feature>
<evidence type="ECO:0000256" key="1">
    <source>
        <dbReference type="ARBA" id="ARBA00009617"/>
    </source>
</evidence>
<feature type="transmembrane region" description="Helical" evidence="2">
    <location>
        <begin position="77"/>
        <end position="95"/>
    </location>
</feature>
<keyword evidence="2" id="KW-0812">Transmembrane</keyword>
<dbReference type="InterPro" id="IPR039672">
    <property type="entry name" value="MFS_2"/>
</dbReference>
<proteinExistence type="inferred from homology"/>
<feature type="transmembrane region" description="Helical" evidence="2">
    <location>
        <begin position="107"/>
        <end position="127"/>
    </location>
</feature>
<dbReference type="GO" id="GO:0005886">
    <property type="term" value="C:plasma membrane"/>
    <property type="evidence" value="ECO:0007669"/>
    <property type="project" value="TreeGrafter"/>
</dbReference>
<reference evidence="3 4" key="1">
    <citation type="submission" date="2019-02" db="EMBL/GenBank/DDBJ databases">
        <title>Prokaryotic population dynamics and viral predation in marine succession experiment using metagenomics: the confinement effect.</title>
        <authorList>
            <person name="Haro-Moreno J.M."/>
            <person name="Rodriguez-Valera F."/>
            <person name="Lopez-Perez M."/>
        </authorList>
    </citation>
    <scope>NUCLEOTIDE SEQUENCE [LARGE SCALE GENOMIC DNA]</scope>
    <source>
        <strain evidence="3">MED-G167</strain>
    </source>
</reference>
<dbReference type="InterPro" id="IPR036259">
    <property type="entry name" value="MFS_trans_sf"/>
</dbReference>
<evidence type="ECO:0000256" key="2">
    <source>
        <dbReference type="SAM" id="Phobius"/>
    </source>
</evidence>